<dbReference type="AlphaFoldDB" id="A0A6A6TKI4"/>
<evidence type="ECO:0000313" key="3">
    <source>
        <dbReference type="Proteomes" id="UP000799324"/>
    </source>
</evidence>
<dbReference type="OrthoDB" id="3486565at2759"/>
<protein>
    <submittedName>
        <fullName evidence="2">HET-domain-containing protein</fullName>
    </submittedName>
</protein>
<dbReference type="Proteomes" id="UP000799324">
    <property type="component" value="Unassembled WGS sequence"/>
</dbReference>
<evidence type="ECO:0000313" key="2">
    <source>
        <dbReference type="EMBL" id="KAF2660545.1"/>
    </source>
</evidence>
<sequence>LRTTRSRLDEFQVQIPWAEVPQTFRDAIDLTRRLGIYYIWIDALCIVQDDLDDWRREGSRMADVYRNSYLTISAALSSHSAGGCYTKSPQYLFRSIPITHWDGDDENPEYPLLDRGWVLQERILSRRVVHFTPAELWWECQTLSDCECSRMDLAVDPTKPPEHLLSQWYEIVEAYAKKDLTVQSDIFPALQGIAKEFHRVFQTSYCAGLWESSLIIELLWRDGRTHRPHDKRQYLLRPRQYRAPSWSWASTMGQIIY</sequence>
<name>A0A6A6TKI4_9PLEO</name>
<feature type="domain" description="Heterokaryon incompatibility" evidence="1">
    <location>
        <begin position="12"/>
        <end position="121"/>
    </location>
</feature>
<keyword evidence="3" id="KW-1185">Reference proteome</keyword>
<dbReference type="PANTHER" id="PTHR33112">
    <property type="entry name" value="DOMAIN PROTEIN, PUTATIVE-RELATED"/>
    <property type="match status" value="1"/>
</dbReference>
<evidence type="ECO:0000259" key="1">
    <source>
        <dbReference type="Pfam" id="PF06985"/>
    </source>
</evidence>
<dbReference type="InterPro" id="IPR010730">
    <property type="entry name" value="HET"/>
</dbReference>
<dbReference type="PANTHER" id="PTHR33112:SF9">
    <property type="entry name" value="HETEROKARYON INCOMPATIBILITY DOMAIN-CONTAINING PROTEIN"/>
    <property type="match status" value="1"/>
</dbReference>
<dbReference type="Pfam" id="PF06985">
    <property type="entry name" value="HET"/>
    <property type="match status" value="1"/>
</dbReference>
<proteinExistence type="predicted"/>
<accession>A0A6A6TKI4</accession>
<reference evidence="2" key="1">
    <citation type="journal article" date="2020" name="Stud. Mycol.">
        <title>101 Dothideomycetes genomes: a test case for predicting lifestyles and emergence of pathogens.</title>
        <authorList>
            <person name="Haridas S."/>
            <person name="Albert R."/>
            <person name="Binder M."/>
            <person name="Bloem J."/>
            <person name="Labutti K."/>
            <person name="Salamov A."/>
            <person name="Andreopoulos B."/>
            <person name="Baker S."/>
            <person name="Barry K."/>
            <person name="Bills G."/>
            <person name="Bluhm B."/>
            <person name="Cannon C."/>
            <person name="Castanera R."/>
            <person name="Culley D."/>
            <person name="Daum C."/>
            <person name="Ezra D."/>
            <person name="Gonzalez J."/>
            <person name="Henrissat B."/>
            <person name="Kuo A."/>
            <person name="Liang C."/>
            <person name="Lipzen A."/>
            <person name="Lutzoni F."/>
            <person name="Magnuson J."/>
            <person name="Mondo S."/>
            <person name="Nolan M."/>
            <person name="Ohm R."/>
            <person name="Pangilinan J."/>
            <person name="Park H.-J."/>
            <person name="Ramirez L."/>
            <person name="Alfaro M."/>
            <person name="Sun H."/>
            <person name="Tritt A."/>
            <person name="Yoshinaga Y."/>
            <person name="Zwiers L.-H."/>
            <person name="Turgeon B."/>
            <person name="Goodwin S."/>
            <person name="Spatafora J."/>
            <person name="Crous P."/>
            <person name="Grigoriev I."/>
        </authorList>
    </citation>
    <scope>NUCLEOTIDE SEQUENCE</scope>
    <source>
        <strain evidence="2">CBS 122681</strain>
    </source>
</reference>
<organism evidence="2 3">
    <name type="scientific">Lophiostoma macrostomum CBS 122681</name>
    <dbReference type="NCBI Taxonomy" id="1314788"/>
    <lineage>
        <taxon>Eukaryota</taxon>
        <taxon>Fungi</taxon>
        <taxon>Dikarya</taxon>
        <taxon>Ascomycota</taxon>
        <taxon>Pezizomycotina</taxon>
        <taxon>Dothideomycetes</taxon>
        <taxon>Pleosporomycetidae</taxon>
        <taxon>Pleosporales</taxon>
        <taxon>Lophiostomataceae</taxon>
        <taxon>Lophiostoma</taxon>
    </lineage>
</organism>
<feature type="non-terminal residue" evidence="2">
    <location>
        <position position="1"/>
    </location>
</feature>
<dbReference type="EMBL" id="MU004299">
    <property type="protein sequence ID" value="KAF2660545.1"/>
    <property type="molecule type" value="Genomic_DNA"/>
</dbReference>
<feature type="non-terminal residue" evidence="2">
    <location>
        <position position="257"/>
    </location>
</feature>
<gene>
    <name evidence="2" type="ORF">K491DRAFT_583291</name>
</gene>